<evidence type="ECO:0000256" key="6">
    <source>
        <dbReference type="ARBA" id="ARBA00035255"/>
    </source>
</evidence>
<keyword evidence="4 7" id="KW-0689">Ribosomal protein</keyword>
<comment type="similarity">
    <text evidence="1 7 8">Belongs to the universal ribosomal protein uS5 family.</text>
</comment>
<comment type="function">
    <text evidence="7">Located at the back of the 30S subunit body where it stabilizes the conformation of the head with respect to the body.</text>
</comment>
<dbReference type="Gene3D" id="3.30.160.20">
    <property type="match status" value="1"/>
</dbReference>
<proteinExistence type="inferred from homology"/>
<dbReference type="FunFam" id="3.30.230.10:FF:000002">
    <property type="entry name" value="30S ribosomal protein S5"/>
    <property type="match status" value="1"/>
</dbReference>
<feature type="domain" description="S5 DRBM" evidence="9">
    <location>
        <begin position="14"/>
        <end position="77"/>
    </location>
</feature>
<dbReference type="GO" id="GO:0006412">
    <property type="term" value="P:translation"/>
    <property type="evidence" value="ECO:0007669"/>
    <property type="project" value="UniProtKB-UniRule"/>
</dbReference>
<accession>A0A1F5ZIC4</accession>
<evidence type="ECO:0000256" key="7">
    <source>
        <dbReference type="HAMAP-Rule" id="MF_01307"/>
    </source>
</evidence>
<dbReference type="STRING" id="1798370.A2Z00_00170"/>
<evidence type="ECO:0000256" key="8">
    <source>
        <dbReference type="RuleBase" id="RU003823"/>
    </source>
</evidence>
<comment type="subunit">
    <text evidence="7">Part of the 30S ribosomal subunit. Contacts proteins S4 and S8.</text>
</comment>
<keyword evidence="3 7" id="KW-0694">RNA-binding</keyword>
<dbReference type="Pfam" id="PF00333">
    <property type="entry name" value="Ribosomal_S5"/>
    <property type="match status" value="1"/>
</dbReference>
<dbReference type="InterPro" id="IPR014721">
    <property type="entry name" value="Ribsml_uS5_D2-typ_fold_subgr"/>
</dbReference>
<dbReference type="GO" id="GO:0003735">
    <property type="term" value="F:structural constituent of ribosome"/>
    <property type="evidence" value="ECO:0007669"/>
    <property type="project" value="UniProtKB-UniRule"/>
</dbReference>
<dbReference type="InterPro" id="IPR013810">
    <property type="entry name" value="Ribosomal_uS5_N"/>
</dbReference>
<evidence type="ECO:0000256" key="1">
    <source>
        <dbReference type="ARBA" id="ARBA00008945"/>
    </source>
</evidence>
<dbReference type="Gene3D" id="3.30.230.10">
    <property type="match status" value="1"/>
</dbReference>
<dbReference type="GO" id="GO:0019843">
    <property type="term" value="F:rRNA binding"/>
    <property type="evidence" value="ECO:0007669"/>
    <property type="project" value="UniProtKB-UniRule"/>
</dbReference>
<dbReference type="SUPFAM" id="SSF54211">
    <property type="entry name" value="Ribosomal protein S5 domain 2-like"/>
    <property type="match status" value="1"/>
</dbReference>
<comment type="domain">
    <text evidence="7">The N-terminal domain interacts with the head of the 30S subunit; the C-terminal domain interacts with the body and contacts protein S4. The interaction surface between S4 and S5 is involved in control of translational fidelity.</text>
</comment>
<dbReference type="GO" id="GO:0015935">
    <property type="term" value="C:small ribosomal subunit"/>
    <property type="evidence" value="ECO:0007669"/>
    <property type="project" value="InterPro"/>
</dbReference>
<dbReference type="InterPro" id="IPR005712">
    <property type="entry name" value="Ribosomal_uS5_bac-type"/>
</dbReference>
<dbReference type="PANTHER" id="PTHR48277">
    <property type="entry name" value="MITOCHONDRIAL RIBOSOMAL PROTEIN S5"/>
    <property type="match status" value="1"/>
</dbReference>
<dbReference type="NCBIfam" id="TIGR01021">
    <property type="entry name" value="rpsE_bact"/>
    <property type="match status" value="1"/>
</dbReference>
<dbReference type="Proteomes" id="UP000177268">
    <property type="component" value="Unassembled WGS sequence"/>
</dbReference>
<dbReference type="PROSITE" id="PS50881">
    <property type="entry name" value="S5_DSRBD"/>
    <property type="match status" value="1"/>
</dbReference>
<evidence type="ECO:0000256" key="2">
    <source>
        <dbReference type="ARBA" id="ARBA00022730"/>
    </source>
</evidence>
<evidence type="ECO:0000313" key="10">
    <source>
        <dbReference type="EMBL" id="OGG11857.1"/>
    </source>
</evidence>
<dbReference type="InterPro" id="IPR020568">
    <property type="entry name" value="Ribosomal_Su5_D2-typ_SF"/>
</dbReference>
<dbReference type="GO" id="GO:0005737">
    <property type="term" value="C:cytoplasm"/>
    <property type="evidence" value="ECO:0007669"/>
    <property type="project" value="UniProtKB-ARBA"/>
</dbReference>
<evidence type="ECO:0000256" key="3">
    <source>
        <dbReference type="ARBA" id="ARBA00022884"/>
    </source>
</evidence>
<evidence type="ECO:0000259" key="9">
    <source>
        <dbReference type="PROSITE" id="PS50881"/>
    </source>
</evidence>
<dbReference type="EMBL" id="MFIZ01000012">
    <property type="protein sequence ID" value="OGG11857.1"/>
    <property type="molecule type" value="Genomic_DNA"/>
</dbReference>
<gene>
    <name evidence="7" type="primary">rpsE</name>
    <name evidence="10" type="ORF">A2Z00_00170</name>
</gene>
<evidence type="ECO:0000256" key="4">
    <source>
        <dbReference type="ARBA" id="ARBA00022980"/>
    </source>
</evidence>
<name>A0A1F5ZIC4_9BACT</name>
<dbReference type="AlphaFoldDB" id="A0A1F5ZIC4"/>
<comment type="function">
    <text evidence="7">With S4 and S12 plays an important role in translational accuracy.</text>
</comment>
<dbReference type="PANTHER" id="PTHR48277:SF1">
    <property type="entry name" value="MITOCHONDRIAL RIBOSOMAL PROTEIN S5"/>
    <property type="match status" value="1"/>
</dbReference>
<reference evidence="10 11" key="1">
    <citation type="journal article" date="2016" name="Nat. Commun.">
        <title>Thousands of microbial genomes shed light on interconnected biogeochemical processes in an aquifer system.</title>
        <authorList>
            <person name="Anantharaman K."/>
            <person name="Brown C.T."/>
            <person name="Hug L.A."/>
            <person name="Sharon I."/>
            <person name="Castelle C.J."/>
            <person name="Probst A.J."/>
            <person name="Thomas B.C."/>
            <person name="Singh A."/>
            <person name="Wilkins M.J."/>
            <person name="Karaoz U."/>
            <person name="Brodie E.L."/>
            <person name="Williams K.H."/>
            <person name="Hubbard S.S."/>
            <person name="Banfield J.F."/>
        </authorList>
    </citation>
    <scope>NUCLEOTIDE SEQUENCE [LARGE SCALE GENOMIC DNA]</scope>
</reference>
<dbReference type="InterPro" id="IPR005324">
    <property type="entry name" value="Ribosomal_uS5_C"/>
</dbReference>
<dbReference type="InterPro" id="IPR000851">
    <property type="entry name" value="Ribosomal_uS5"/>
</dbReference>
<comment type="caution">
    <text evidence="10">The sequence shown here is derived from an EMBL/GenBank/DDBJ whole genome shotgun (WGS) entry which is preliminary data.</text>
</comment>
<keyword evidence="5 7" id="KW-0687">Ribonucleoprotein</keyword>
<organism evidence="10 11">
    <name type="scientific">Candidatus Gottesmanbacteria bacterium RBG_13_45_10</name>
    <dbReference type="NCBI Taxonomy" id="1798370"/>
    <lineage>
        <taxon>Bacteria</taxon>
        <taxon>Candidatus Gottesmaniibacteriota</taxon>
    </lineage>
</organism>
<evidence type="ECO:0000256" key="5">
    <source>
        <dbReference type="ARBA" id="ARBA00023274"/>
    </source>
</evidence>
<keyword evidence="2 7" id="KW-0699">rRNA-binding</keyword>
<sequence length="160" mass="17023">MRYQQKTERVPSEFEEKIVQVNRVSKKTKGGNKIGFSVLAVVGDRKGRVGVGLGGAPDVSSSVRKAVTYAKKHLFTVPMKGKTIPHEVRVKLGAARVLLKPAPPGTGVIAGGAVRAVMEAAGVRDVVSKILGSKNQASNVYATMEALKHLRLRPKSGVNV</sequence>
<dbReference type="SUPFAM" id="SSF54768">
    <property type="entry name" value="dsRNA-binding domain-like"/>
    <property type="match status" value="1"/>
</dbReference>
<dbReference type="HAMAP" id="MF_01307_B">
    <property type="entry name" value="Ribosomal_uS5_B"/>
    <property type="match status" value="1"/>
</dbReference>
<evidence type="ECO:0000313" key="11">
    <source>
        <dbReference type="Proteomes" id="UP000177268"/>
    </source>
</evidence>
<protein>
    <recommendedName>
        <fullName evidence="6 7">Small ribosomal subunit protein uS5</fullName>
    </recommendedName>
</protein>
<dbReference type="Pfam" id="PF03719">
    <property type="entry name" value="Ribosomal_S5_C"/>
    <property type="match status" value="1"/>
</dbReference>